<keyword evidence="2" id="KW-0812">Transmembrane</keyword>
<evidence type="ECO:0000313" key="6">
    <source>
        <dbReference type="Proteomes" id="UP001589887"/>
    </source>
</evidence>
<keyword evidence="2" id="KW-0472">Membrane</keyword>
<dbReference type="RefSeq" id="WP_394318318.1">
    <property type="nucleotide sequence ID" value="NZ_JBHMQV010000009.1"/>
</dbReference>
<keyword evidence="6" id="KW-1185">Reference proteome</keyword>
<evidence type="ECO:0000256" key="2">
    <source>
        <dbReference type="SAM" id="Phobius"/>
    </source>
</evidence>
<protein>
    <submittedName>
        <fullName evidence="5">DUF11 domain-containing protein</fullName>
    </submittedName>
</protein>
<dbReference type="PANTHER" id="PTHR34819">
    <property type="entry name" value="LARGE CYSTEINE-RICH PERIPLASMIC PROTEIN OMCB"/>
    <property type="match status" value="1"/>
</dbReference>
<feature type="domain" description="DUF11" evidence="4">
    <location>
        <begin position="261"/>
        <end position="383"/>
    </location>
</feature>
<gene>
    <name evidence="5" type="ORF">ACFH04_10925</name>
</gene>
<dbReference type="Gene3D" id="2.60.40.10">
    <property type="entry name" value="Immunoglobulins"/>
    <property type="match status" value="1"/>
</dbReference>
<dbReference type="InterPro" id="IPR047589">
    <property type="entry name" value="DUF11_rpt"/>
</dbReference>
<evidence type="ECO:0000313" key="5">
    <source>
        <dbReference type="EMBL" id="MFC0844219.1"/>
    </source>
</evidence>
<dbReference type="Pfam" id="PF01345">
    <property type="entry name" value="DUF11"/>
    <property type="match status" value="2"/>
</dbReference>
<feature type="compositionally biased region" description="Low complexity" evidence="1">
    <location>
        <begin position="73"/>
        <end position="109"/>
    </location>
</feature>
<feature type="signal peptide" evidence="3">
    <location>
        <begin position="1"/>
        <end position="41"/>
    </location>
</feature>
<feature type="region of interest" description="Disordered" evidence="1">
    <location>
        <begin position="36"/>
        <end position="147"/>
    </location>
</feature>
<dbReference type="NCBIfam" id="TIGR01451">
    <property type="entry name" value="B_ant_repeat"/>
    <property type="match status" value="2"/>
</dbReference>
<feature type="domain" description="DUF11" evidence="4">
    <location>
        <begin position="149"/>
        <end position="249"/>
    </location>
</feature>
<dbReference type="Proteomes" id="UP001589887">
    <property type="component" value="Unassembled WGS sequence"/>
</dbReference>
<feature type="transmembrane region" description="Helical" evidence="2">
    <location>
        <begin position="419"/>
        <end position="438"/>
    </location>
</feature>
<feature type="region of interest" description="Disordered" evidence="1">
    <location>
        <begin position="222"/>
        <end position="253"/>
    </location>
</feature>
<evidence type="ECO:0000256" key="1">
    <source>
        <dbReference type="SAM" id="MobiDB-lite"/>
    </source>
</evidence>
<comment type="caution">
    <text evidence="5">The sequence shown here is derived from an EMBL/GenBank/DDBJ whole genome shotgun (WGS) entry which is preliminary data.</text>
</comment>
<feature type="compositionally biased region" description="Polar residues" evidence="1">
    <location>
        <begin position="366"/>
        <end position="388"/>
    </location>
</feature>
<reference evidence="5 6" key="1">
    <citation type="submission" date="2024-09" db="EMBL/GenBank/DDBJ databases">
        <authorList>
            <person name="Sun Q."/>
            <person name="Mori K."/>
        </authorList>
    </citation>
    <scope>NUCLEOTIDE SEQUENCE [LARGE SCALE GENOMIC DNA]</scope>
    <source>
        <strain evidence="5 6">JCM 4557</strain>
    </source>
</reference>
<dbReference type="PANTHER" id="PTHR34819:SF3">
    <property type="entry name" value="CELL SURFACE PROTEIN"/>
    <property type="match status" value="1"/>
</dbReference>
<accession>A0ABV6TGF4</accession>
<evidence type="ECO:0000256" key="3">
    <source>
        <dbReference type="SAM" id="SignalP"/>
    </source>
</evidence>
<dbReference type="InterPro" id="IPR051172">
    <property type="entry name" value="Chlamydia_OmcB"/>
</dbReference>
<dbReference type="EMBL" id="JBHMQV010000009">
    <property type="protein sequence ID" value="MFC0844219.1"/>
    <property type="molecule type" value="Genomic_DNA"/>
</dbReference>
<sequence>MRRFLRRRARARRWPGRAVTLPLGCAVAVSTALLGQPSATASARPSPAAPPPSATPSASVTPSPSAPAPSTAPPAATTPPSATTSASATPSASASPSAPASRPAPSSPAGARDAGAQADLEARSSIVGGDEDEPEARSGAGSEREPDGVYDYVITAVNHGPSQAVSVTVTDELPASLVFVSSRDGCTASGRTVRCGPLPRLAVGESHSWVVTVRLADDYEGDGQDIVNSASVSSPTSDPHPENNTTSVTGLPVHPDWGRADLALAKTAVLAKGQRWVRPGETFAYRITVDNRGPGAARQVRVSDPLPGELSFVESADGCAPDGDGGRTVVCPALDRLEPGASVSYEITVKVAKSLPRHLRQIDNIASVTSATRDPDESNNQNAENTTGPDGGPLYVKPWPDPDHTDGELPDTGSDVPDGLGWLAGSAVAAGAVLVAAARRRVTCRGRKR</sequence>
<dbReference type="InterPro" id="IPR013783">
    <property type="entry name" value="Ig-like_fold"/>
</dbReference>
<keyword evidence="2" id="KW-1133">Transmembrane helix</keyword>
<keyword evidence="3" id="KW-0732">Signal</keyword>
<feature type="chain" id="PRO_5047145177" evidence="3">
    <location>
        <begin position="42"/>
        <end position="449"/>
    </location>
</feature>
<evidence type="ECO:0000259" key="4">
    <source>
        <dbReference type="Pfam" id="PF01345"/>
    </source>
</evidence>
<dbReference type="InterPro" id="IPR001434">
    <property type="entry name" value="OmcB-like_DUF11"/>
</dbReference>
<feature type="compositionally biased region" description="Low complexity" evidence="1">
    <location>
        <begin position="37"/>
        <end position="46"/>
    </location>
</feature>
<proteinExistence type="predicted"/>
<feature type="compositionally biased region" description="Polar residues" evidence="1">
    <location>
        <begin position="226"/>
        <end position="249"/>
    </location>
</feature>
<name>A0ABV6TGF4_9ACTN</name>
<feature type="region of interest" description="Disordered" evidence="1">
    <location>
        <begin position="366"/>
        <end position="418"/>
    </location>
</feature>
<organism evidence="5 6">
    <name type="scientific">Streptomyces noboritoensis</name>
    <dbReference type="NCBI Taxonomy" id="67337"/>
    <lineage>
        <taxon>Bacteria</taxon>
        <taxon>Bacillati</taxon>
        <taxon>Actinomycetota</taxon>
        <taxon>Actinomycetes</taxon>
        <taxon>Kitasatosporales</taxon>
        <taxon>Streptomycetaceae</taxon>
        <taxon>Streptomyces</taxon>
    </lineage>
</organism>